<feature type="repeat" description="NHL" evidence="2">
    <location>
        <begin position="93"/>
        <end position="130"/>
    </location>
</feature>
<keyword evidence="7" id="KW-1185">Reference proteome</keyword>
<reference evidence="6" key="1">
    <citation type="submission" date="2019-07" db="EMBL/GenBank/DDBJ databases">
        <authorList>
            <person name="Dittberner H."/>
        </authorList>
    </citation>
    <scope>NUCLEOTIDE SEQUENCE [LARGE SCALE GENOMIC DNA]</scope>
</reference>
<feature type="signal peptide" evidence="4">
    <location>
        <begin position="1"/>
        <end position="21"/>
    </location>
</feature>
<gene>
    <name evidence="6" type="ORF">ANE_LOCUS2762</name>
</gene>
<dbReference type="PROSITE" id="PS51125">
    <property type="entry name" value="NHL"/>
    <property type="match status" value="1"/>
</dbReference>
<organism evidence="6 7">
    <name type="scientific">Arabis nemorensis</name>
    <dbReference type="NCBI Taxonomy" id="586526"/>
    <lineage>
        <taxon>Eukaryota</taxon>
        <taxon>Viridiplantae</taxon>
        <taxon>Streptophyta</taxon>
        <taxon>Embryophyta</taxon>
        <taxon>Tracheophyta</taxon>
        <taxon>Spermatophyta</taxon>
        <taxon>Magnoliopsida</taxon>
        <taxon>eudicotyledons</taxon>
        <taxon>Gunneridae</taxon>
        <taxon>Pentapetalae</taxon>
        <taxon>rosids</taxon>
        <taxon>malvids</taxon>
        <taxon>Brassicales</taxon>
        <taxon>Brassicaceae</taxon>
        <taxon>Arabideae</taxon>
        <taxon>Arabis</taxon>
    </lineage>
</organism>
<dbReference type="InterPro" id="IPR011042">
    <property type="entry name" value="6-blade_b-propeller_TolB-like"/>
</dbReference>
<evidence type="ECO:0000256" key="2">
    <source>
        <dbReference type="PROSITE-ProRule" id="PRU00504"/>
    </source>
</evidence>
<feature type="domain" description="Teneurin NHL" evidence="5">
    <location>
        <begin position="93"/>
        <end position="139"/>
    </location>
</feature>
<feature type="transmembrane region" description="Helical" evidence="3">
    <location>
        <begin position="202"/>
        <end position="223"/>
    </location>
</feature>
<keyword evidence="3" id="KW-0812">Transmembrane</keyword>
<protein>
    <recommendedName>
        <fullName evidence="5">Teneurin NHL domain-containing protein</fullName>
    </recommendedName>
</protein>
<evidence type="ECO:0000313" key="6">
    <source>
        <dbReference type="EMBL" id="VVA92317.1"/>
    </source>
</evidence>
<keyword evidence="3" id="KW-1133">Transmembrane helix</keyword>
<comment type="caution">
    <text evidence="6">The sequence shown here is derived from an EMBL/GenBank/DDBJ whole genome shotgun (WGS) entry which is preliminary data.</text>
</comment>
<evidence type="ECO:0000256" key="1">
    <source>
        <dbReference type="ARBA" id="ARBA00022737"/>
    </source>
</evidence>
<evidence type="ECO:0000256" key="3">
    <source>
        <dbReference type="SAM" id="Phobius"/>
    </source>
</evidence>
<evidence type="ECO:0000313" key="7">
    <source>
        <dbReference type="Proteomes" id="UP000489600"/>
    </source>
</evidence>
<dbReference type="Pfam" id="PF25021">
    <property type="entry name" value="TEN_NHL"/>
    <property type="match status" value="1"/>
</dbReference>
<proteinExistence type="predicted"/>
<dbReference type="InterPro" id="IPR056822">
    <property type="entry name" value="TEN_NHL"/>
</dbReference>
<feature type="chain" id="PRO_5022087792" description="Teneurin NHL domain-containing protein" evidence="4">
    <location>
        <begin position="22"/>
        <end position="405"/>
    </location>
</feature>
<keyword evidence="1" id="KW-0677">Repeat</keyword>
<dbReference type="PANTHER" id="PTHR13833:SF71">
    <property type="entry name" value="NHL DOMAIN-CONTAINING PROTEIN"/>
    <property type="match status" value="1"/>
</dbReference>
<keyword evidence="3" id="KW-0472">Membrane</keyword>
<dbReference type="Proteomes" id="UP000489600">
    <property type="component" value="Unassembled WGS sequence"/>
</dbReference>
<dbReference type="SUPFAM" id="SSF101898">
    <property type="entry name" value="NHL repeat"/>
    <property type="match status" value="1"/>
</dbReference>
<dbReference type="OrthoDB" id="342730at2759"/>
<dbReference type="AlphaFoldDB" id="A0A565ASF1"/>
<accession>A0A565ASF1</accession>
<dbReference type="Gene3D" id="2.120.10.30">
    <property type="entry name" value="TolB, C-terminal domain"/>
    <property type="match status" value="1"/>
</dbReference>
<evidence type="ECO:0000259" key="5">
    <source>
        <dbReference type="Pfam" id="PF25021"/>
    </source>
</evidence>
<keyword evidence="4" id="KW-0732">Signal</keyword>
<name>A0A565ASF1_9BRAS</name>
<dbReference type="InterPro" id="IPR001258">
    <property type="entry name" value="NHL_repeat"/>
</dbReference>
<dbReference type="PANTHER" id="PTHR13833">
    <property type="match status" value="1"/>
</dbReference>
<sequence>MAWGISFLFLFLFVAFNLVSAKKVLEDGYEVTTVVDGHKSGLNPHTIHALPGSSNLIILDYSGSTFYTTSFPLSVDSVINRFAGDGIPGHVDGKAGNSRFSKPRGFAVDAKGNVYVADKSNKAIRKISSSGYVTTIAGGISKEYGHRDGPAQNATFSNDFDITFVPQRCCLLVSDHGNEMVRQINLKEEDCLESSHSNLGAYSLWSIGIALSCFLGVAIGIAVRPYIIRHEEVNHLSLIMTWKLLLIKLGEQVQTFFSYIRNLVAGSTGYSVLSRLVMMVVSHLSLMCSAVNRLISSMVSGLFFMCQPKSVAILDKTVSFSDPDSPSCSNPKPPLSLKPSGDLVDLISFDDAQEPNNDKECNNEETDAALSLPRTTIDDIIKVQVEGFSKMAEENAAARGSSSAE</sequence>
<evidence type="ECO:0000256" key="4">
    <source>
        <dbReference type="SAM" id="SignalP"/>
    </source>
</evidence>
<dbReference type="EMBL" id="CABITT030000001">
    <property type="protein sequence ID" value="VVA92317.1"/>
    <property type="molecule type" value="Genomic_DNA"/>
</dbReference>